<comment type="function">
    <text evidence="2">Component of the dihydroxyacetone kinase complex, which is responsible for the phosphoenolpyruvate (PEP)-dependent phosphorylation of dihydroxyacetone. DhaM serves as the phosphoryl donor. Is phosphorylated by phosphoenolpyruvate in an EI- and HPr-dependent reaction, and a phosphorelay system on histidine residues finally leads to phosphoryl transfer to DhaL and dihydroxyacetone.</text>
</comment>
<evidence type="ECO:0000259" key="6">
    <source>
        <dbReference type="PROSITE" id="PS51096"/>
    </source>
</evidence>
<evidence type="ECO:0000256" key="3">
    <source>
        <dbReference type="ARBA" id="ARBA00012095"/>
    </source>
</evidence>
<comment type="catalytic activity">
    <reaction evidence="1">
        <text>dihydroxyacetone + phosphoenolpyruvate = dihydroxyacetone phosphate + pyruvate</text>
        <dbReference type="Rhea" id="RHEA:18381"/>
        <dbReference type="ChEBI" id="CHEBI:15361"/>
        <dbReference type="ChEBI" id="CHEBI:16016"/>
        <dbReference type="ChEBI" id="CHEBI:57642"/>
        <dbReference type="ChEBI" id="CHEBI:58702"/>
        <dbReference type="EC" id="2.7.1.121"/>
    </reaction>
</comment>
<dbReference type="Gene3D" id="3.40.50.510">
    <property type="entry name" value="Phosphotransferase system, mannose-type IIA component"/>
    <property type="match status" value="1"/>
</dbReference>
<dbReference type="InterPro" id="IPR039643">
    <property type="entry name" value="DhaM"/>
</dbReference>
<dbReference type="eggNOG" id="COG3412">
    <property type="taxonomic scope" value="Bacteria"/>
</dbReference>
<dbReference type="OrthoDB" id="7065393at2"/>
<evidence type="ECO:0000313" key="9">
    <source>
        <dbReference type="Proteomes" id="UP000029844"/>
    </source>
</evidence>
<evidence type="ECO:0000256" key="2">
    <source>
        <dbReference type="ARBA" id="ARBA00002788"/>
    </source>
</evidence>
<feature type="domain" description="PTS EIIA type-4" evidence="6">
    <location>
        <begin position="4"/>
        <end position="124"/>
    </location>
</feature>
<dbReference type="PANTHER" id="PTHR38594">
    <property type="entry name" value="PEP-DEPENDENT DIHYDROXYACETONE KINASE, PHOSPHORYL DONOR SUBUNIT DHAM"/>
    <property type="match status" value="1"/>
</dbReference>
<dbReference type="GO" id="GO:0047324">
    <property type="term" value="F:phosphoenolpyruvate-glycerone phosphotransferase activity"/>
    <property type="evidence" value="ECO:0007669"/>
    <property type="project" value="UniProtKB-EC"/>
</dbReference>
<comment type="subunit">
    <text evidence="5">Homodimer. The dihydroxyacetone kinase complex is composed of a homodimer of DhaM, a homodimer of DhaK and the subunit DhaL.</text>
</comment>
<dbReference type="InterPro" id="IPR012844">
    <property type="entry name" value="DhaM_N"/>
</dbReference>
<dbReference type="Proteomes" id="UP000029844">
    <property type="component" value="Unassembled WGS sequence"/>
</dbReference>
<dbReference type="NCBIfam" id="TIGR02364">
    <property type="entry name" value="dha_pts"/>
    <property type="match status" value="1"/>
</dbReference>
<dbReference type="AlphaFoldDB" id="A0A099VZH2"/>
<evidence type="ECO:0000313" key="10">
    <source>
        <dbReference type="Proteomes" id="UP000550367"/>
    </source>
</evidence>
<accession>A0A099VZH2</accession>
<dbReference type="GO" id="GO:0009401">
    <property type="term" value="P:phosphoenolpyruvate-dependent sugar phosphotransferase system"/>
    <property type="evidence" value="ECO:0007669"/>
    <property type="project" value="InterPro"/>
</dbReference>
<keyword evidence="9" id="KW-1185">Reference proteome</keyword>
<sequence>MSEKYGIVIISHSAEVAHGIHQILLEIARDVPITHAGGTDEGGIGTSFEKVSIAFETNEADHIYAFYDLGSAKMNIETVMDISDKEILLFDVPILEGAYATAAQLQIDEKIETINENLKTIIVK</sequence>
<dbReference type="EC" id="2.7.1.121" evidence="3"/>
<dbReference type="PROSITE" id="PS51096">
    <property type="entry name" value="PTS_EIIA_TYPE_4"/>
    <property type="match status" value="1"/>
</dbReference>
<dbReference type="SUPFAM" id="SSF53062">
    <property type="entry name" value="PTS system fructose IIA component-like"/>
    <property type="match status" value="1"/>
</dbReference>
<dbReference type="Proteomes" id="UP000550367">
    <property type="component" value="Unassembled WGS sequence"/>
</dbReference>
<comment type="caution">
    <text evidence="7">The sequence shown here is derived from an EMBL/GenBank/DDBJ whole genome shotgun (WGS) entry which is preliminary data.</text>
</comment>
<dbReference type="Pfam" id="PF03610">
    <property type="entry name" value="EIIA-man"/>
    <property type="match status" value="1"/>
</dbReference>
<gene>
    <name evidence="7" type="ORF">EP57_16145</name>
    <name evidence="8" type="ORF">HCB25_15995</name>
</gene>
<reference evidence="8 10" key="2">
    <citation type="submission" date="2020-03" db="EMBL/GenBank/DDBJ databases">
        <title>Soil Listeria distribution.</title>
        <authorList>
            <person name="Liao J."/>
            <person name="Wiedmann M."/>
        </authorList>
    </citation>
    <scope>NUCLEOTIDE SEQUENCE [LARGE SCALE GENOMIC DNA]</scope>
    <source>
        <strain evidence="8 10">FSL L7-0153</strain>
    </source>
</reference>
<evidence type="ECO:0000313" key="8">
    <source>
        <dbReference type="EMBL" id="MBC2245566.1"/>
    </source>
</evidence>
<evidence type="ECO:0000313" key="7">
    <source>
        <dbReference type="EMBL" id="KGL37558.1"/>
    </source>
</evidence>
<dbReference type="PANTHER" id="PTHR38594:SF1">
    <property type="entry name" value="PEP-DEPENDENT DIHYDROXYACETONE KINASE, PHOSPHORYL DONOR SUBUNIT DHAM"/>
    <property type="match status" value="1"/>
</dbReference>
<dbReference type="RefSeq" id="WP_036088295.1">
    <property type="nucleotide sequence ID" value="NZ_CBCSHQ010000009.1"/>
</dbReference>
<dbReference type="GO" id="GO:0016020">
    <property type="term" value="C:membrane"/>
    <property type="evidence" value="ECO:0007669"/>
    <property type="project" value="InterPro"/>
</dbReference>
<dbReference type="InterPro" id="IPR036662">
    <property type="entry name" value="PTS_EIIA_man-typ_sf"/>
</dbReference>
<protein>
    <recommendedName>
        <fullName evidence="3">phosphoenolpyruvate--glycerone phosphotransferase</fullName>
        <ecNumber evidence="3">2.7.1.121</ecNumber>
    </recommendedName>
</protein>
<keyword evidence="4 8" id="KW-0808">Transferase</keyword>
<name>A0A099VZH2_9LIST</name>
<dbReference type="InterPro" id="IPR004701">
    <property type="entry name" value="PTS_EIIA_man-typ"/>
</dbReference>
<evidence type="ECO:0000256" key="4">
    <source>
        <dbReference type="ARBA" id="ARBA00022679"/>
    </source>
</evidence>
<keyword evidence="8" id="KW-0418">Kinase</keyword>
<dbReference type="STRING" id="1552123.EP57_16145"/>
<proteinExistence type="predicted"/>
<evidence type="ECO:0000256" key="5">
    <source>
        <dbReference type="ARBA" id="ARBA00046577"/>
    </source>
</evidence>
<evidence type="ECO:0000256" key="1">
    <source>
        <dbReference type="ARBA" id="ARBA00001113"/>
    </source>
</evidence>
<dbReference type="GO" id="GO:0019563">
    <property type="term" value="P:glycerol catabolic process"/>
    <property type="evidence" value="ECO:0007669"/>
    <property type="project" value="InterPro"/>
</dbReference>
<dbReference type="EMBL" id="JAARYY010000012">
    <property type="protein sequence ID" value="MBC2245566.1"/>
    <property type="molecule type" value="Genomic_DNA"/>
</dbReference>
<organism evidence="7 9">
    <name type="scientific">Listeria booriae</name>
    <dbReference type="NCBI Taxonomy" id="1552123"/>
    <lineage>
        <taxon>Bacteria</taxon>
        <taxon>Bacillati</taxon>
        <taxon>Bacillota</taxon>
        <taxon>Bacilli</taxon>
        <taxon>Bacillales</taxon>
        <taxon>Listeriaceae</taxon>
        <taxon>Listeria</taxon>
    </lineage>
</organism>
<dbReference type="GeneID" id="58718862"/>
<reference evidence="7 9" key="1">
    <citation type="submission" date="2014-05" db="EMBL/GenBank/DDBJ databases">
        <title>Novel Listeriaceae from food processing environments.</title>
        <authorList>
            <person name="den Bakker H.C."/>
        </authorList>
    </citation>
    <scope>NUCLEOTIDE SEQUENCE [LARGE SCALE GENOMIC DNA]</scope>
    <source>
        <strain evidence="7 9">FSL A5-0281</strain>
    </source>
</reference>
<dbReference type="EMBL" id="JNFA01000031">
    <property type="protein sequence ID" value="KGL37558.1"/>
    <property type="molecule type" value="Genomic_DNA"/>
</dbReference>